<dbReference type="OrthoDB" id="707775at2"/>
<dbReference type="Gene3D" id="3.40.50.20">
    <property type="match status" value="1"/>
</dbReference>
<evidence type="ECO:0000313" key="2">
    <source>
        <dbReference type="Proteomes" id="UP000245647"/>
    </source>
</evidence>
<organism evidence="1 2">
    <name type="scientific">Pararcticibacter amylolyticus</name>
    <dbReference type="NCBI Taxonomy" id="2173175"/>
    <lineage>
        <taxon>Bacteria</taxon>
        <taxon>Pseudomonadati</taxon>
        <taxon>Bacteroidota</taxon>
        <taxon>Sphingobacteriia</taxon>
        <taxon>Sphingobacteriales</taxon>
        <taxon>Sphingobacteriaceae</taxon>
        <taxon>Pararcticibacter</taxon>
    </lineage>
</organism>
<sequence>MNILITAASTAQAYQLLGLLGLENNVTLADSFDLPAFMLKNKKFMKIPSGDSGTFAHELLTACLDLGIHRIFALRPAEVRALAEARTLFSEYEIDVMVPPLVLLAKLEMKSGPGTIVIKDPGTGHLSLPEGADYGVFLVNEEGTDSHVSIFTTS</sequence>
<dbReference type="AlphaFoldDB" id="A0A2U2PH78"/>
<accession>A0A2U2PH78</accession>
<dbReference type="EMBL" id="QEAS01000007">
    <property type="protein sequence ID" value="PWG80730.1"/>
    <property type="molecule type" value="Genomic_DNA"/>
</dbReference>
<protein>
    <submittedName>
        <fullName evidence="1">Uncharacterized protein</fullName>
    </submittedName>
</protein>
<proteinExistence type="predicted"/>
<dbReference type="RefSeq" id="WP_109415586.1">
    <property type="nucleotide sequence ID" value="NZ_QEAS01000007.1"/>
</dbReference>
<dbReference type="Proteomes" id="UP000245647">
    <property type="component" value="Unassembled WGS sequence"/>
</dbReference>
<comment type="caution">
    <text evidence="1">The sequence shown here is derived from an EMBL/GenBank/DDBJ whole genome shotgun (WGS) entry which is preliminary data.</text>
</comment>
<name>A0A2U2PH78_9SPHI</name>
<reference evidence="1 2" key="1">
    <citation type="submission" date="2018-04" db="EMBL/GenBank/DDBJ databases">
        <title>Pedobacter chongqingensis sp. nov., isolated from a rottenly hemp rope.</title>
        <authorList>
            <person name="Cai Y."/>
        </authorList>
    </citation>
    <scope>NUCLEOTIDE SEQUENCE [LARGE SCALE GENOMIC DNA]</scope>
    <source>
        <strain evidence="1 2">FJ4-8</strain>
    </source>
</reference>
<keyword evidence="2" id="KW-1185">Reference proteome</keyword>
<gene>
    <name evidence="1" type="ORF">DDR33_09720</name>
</gene>
<evidence type="ECO:0000313" key="1">
    <source>
        <dbReference type="EMBL" id="PWG80730.1"/>
    </source>
</evidence>